<keyword evidence="1" id="KW-0547">Nucleotide-binding</keyword>
<dbReference type="STRING" id="1120964.GCA_001313265_07831"/>
<dbReference type="Proteomes" id="UP000236736">
    <property type="component" value="Unassembled WGS sequence"/>
</dbReference>
<dbReference type="GO" id="GO:0009378">
    <property type="term" value="F:four-way junction helicase activity"/>
    <property type="evidence" value="ECO:0007669"/>
    <property type="project" value="TreeGrafter"/>
</dbReference>
<gene>
    <name evidence="5" type="ORF">SAMN03080598_04280</name>
</gene>
<proteinExistence type="predicted"/>
<dbReference type="PROSITE" id="PS51194">
    <property type="entry name" value="HELICASE_CTER"/>
    <property type="match status" value="1"/>
</dbReference>
<keyword evidence="5" id="KW-0347">Helicase</keyword>
<name>A0A1H6AT08_9BACT</name>
<reference evidence="6" key="1">
    <citation type="submission" date="2016-10" db="EMBL/GenBank/DDBJ databases">
        <authorList>
            <person name="Varghese N."/>
            <person name="Submissions S."/>
        </authorList>
    </citation>
    <scope>NUCLEOTIDE SEQUENCE [LARGE SCALE GENOMIC DNA]</scope>
    <source>
        <strain evidence="6">DSM 17298</strain>
    </source>
</reference>
<dbReference type="CDD" id="cd17920">
    <property type="entry name" value="DEXHc_RecQ"/>
    <property type="match status" value="1"/>
</dbReference>
<dbReference type="InterPro" id="IPR011545">
    <property type="entry name" value="DEAD/DEAH_box_helicase_dom"/>
</dbReference>
<dbReference type="PANTHER" id="PTHR13710">
    <property type="entry name" value="DNA HELICASE RECQ FAMILY MEMBER"/>
    <property type="match status" value="1"/>
</dbReference>
<dbReference type="GO" id="GO:0043138">
    <property type="term" value="F:3'-5' DNA helicase activity"/>
    <property type="evidence" value="ECO:0007669"/>
    <property type="project" value="TreeGrafter"/>
</dbReference>
<dbReference type="InterPro" id="IPR014001">
    <property type="entry name" value="Helicase_ATP-bd"/>
</dbReference>
<evidence type="ECO:0000313" key="6">
    <source>
        <dbReference type="Proteomes" id="UP000236736"/>
    </source>
</evidence>
<organism evidence="5 6">
    <name type="scientific">Algoriphagus boritolerans DSM 17298 = JCM 18970</name>
    <dbReference type="NCBI Taxonomy" id="1120964"/>
    <lineage>
        <taxon>Bacteria</taxon>
        <taxon>Pseudomonadati</taxon>
        <taxon>Bacteroidota</taxon>
        <taxon>Cytophagia</taxon>
        <taxon>Cytophagales</taxon>
        <taxon>Cyclobacteriaceae</taxon>
        <taxon>Algoriphagus</taxon>
    </lineage>
</organism>
<dbReference type="InterPro" id="IPR001650">
    <property type="entry name" value="Helicase_C-like"/>
</dbReference>
<evidence type="ECO:0000256" key="2">
    <source>
        <dbReference type="ARBA" id="ARBA00022840"/>
    </source>
</evidence>
<sequence>MQFKAGYIVDSIAKVVADFKAKLDRHKPTDQNQLDQINGLLQNASSFDVDFYYKYAPDFKKLNPVLATLNNIITRGLPTRAPLLLENIFAEIGLTEQSNEEFEINFPKLIKPISYESIFELLHIIEPQLEISKTNYGGNLGSSLEWEFIKKHSFVKQILESQRDFSTINSKLAGGKSVDFCFTSPYLHWNENNNRYEKVGRIFEVDGSHHSLSEYKYYDAYRDAIAEDENFETIRFTVETIKADNTDFEALIGRKIYQNFKNNFEKNIEEHLAEYSLLFIPFAVARVQKTVLEFLLVHPELFNKEKIEIAIIERDLPCGAIAIKSLEELFFNINAILDDKDKLLLPEISLTVFENSKWVIDNKLHLQKRVEDESFFKQKEFDIVIDHSILRRSNIYKETDFLSDKAIKIRSSHFFDTTFGKMRRVYCADLLHYKALVKKKDDGSYVPVSKYEFHINFFIQTIFRKVSFREGQLPIISRALQQKPVIGLLPTGGGKSLTFQIPTFLQPGLCLVVDPIKSLMEDQVRVLKQNWIDCCEFINSNLKREERVKKLIDFRYGETMFLFVSPERFVMQDFRNIIRTIDVSKFGLAFSYCVIDEVHCVSEWGHDFRSTYLMLGKNAQRFAKIKTAKAVSLIGLTATASFDVLADIERELQIQHNDVADAIIMIENTIRPELFFRVTDVTGKDRMNELNSDFLNFGSNLQKLNETSLIEKSQKHHYDNFNDAEQFNQNILFKNQSGELIDLSAKTQNEFYAIIFCPVKGQGGHESGVDFVYQNLNSNSKGFFYSSETEEESKEVQEHFENFTSDRTQHIVCTKAFGMGIDKKDIRSTYHYVYSGSLESLVQEAGRSGRDKKISEANILISKSKYVKLDVYKFFSENKEYKLIQNKFTRKAIRQAFEKKWDDKAQVFSDISFSTLDEAINEIGLTDFSLLKKDGTKYNVLSIENVGELRDKLKEKDGNNHYKFLIEKYNDRNIHDFFHELSFKGVDTEKSQFLNLFKVKEFQLINGEMINIEKQDTLANTFNNCKDENFQFIITATKKYPDSTEIICNLLGVNPKDEINPPYYTATFEEVIKRVYKWSHDFNDFLFLLDENSVKELSKITEEVKAKLLFVYSRDRETSNDTGRLIYRMHSMGLLEDYLIDYNKNNLYSCTFKKFKTIDKYTKEIEKYLRRYLSENTAMENIEALKSRLVKPTLVENIIECLYFLSEFSYKEIASKRKRATDEIENVLNTSITEPNYISDWFQQNLYIKEQIFFYFNAKYARIGFRINGKPFSLLDDYQELVLNKQEILDKYLEVYRLDGTEQNNYKHMMGSCKKILRSLSETDLNNEWLLRLLKAFSMYSVNNASYISEANTELELGFDNLYKDESFHENDFEIIEPIFESYFAKLHSNIQEDNPSFKDIKLIRAKLLLKMQTLGIEKLINRNHELTAEYYA</sequence>
<dbReference type="SMART" id="SM00487">
    <property type="entry name" value="DEXDc"/>
    <property type="match status" value="1"/>
</dbReference>
<protein>
    <submittedName>
        <fullName evidence="5">Helicase conserved C-terminal domain-containing protein</fullName>
    </submittedName>
</protein>
<evidence type="ECO:0000313" key="5">
    <source>
        <dbReference type="EMBL" id="SEG51197.1"/>
    </source>
</evidence>
<keyword evidence="2" id="KW-0067">ATP-binding</keyword>
<dbReference type="RefSeq" id="WP_103926810.1">
    <property type="nucleotide sequence ID" value="NZ_FNVR01000058.1"/>
</dbReference>
<dbReference type="PANTHER" id="PTHR13710:SF108">
    <property type="entry name" value="ATP-DEPENDENT DNA HELICASE Q4"/>
    <property type="match status" value="1"/>
</dbReference>
<feature type="domain" description="Helicase C-terminal" evidence="4">
    <location>
        <begin position="739"/>
        <end position="905"/>
    </location>
</feature>
<evidence type="ECO:0000256" key="1">
    <source>
        <dbReference type="ARBA" id="ARBA00022741"/>
    </source>
</evidence>
<dbReference type="Pfam" id="PF00270">
    <property type="entry name" value="DEAD"/>
    <property type="match status" value="1"/>
</dbReference>
<dbReference type="EMBL" id="FNVR01000058">
    <property type="protein sequence ID" value="SEG51197.1"/>
    <property type="molecule type" value="Genomic_DNA"/>
</dbReference>
<dbReference type="GO" id="GO:0000724">
    <property type="term" value="P:double-strand break repair via homologous recombination"/>
    <property type="evidence" value="ECO:0007669"/>
    <property type="project" value="TreeGrafter"/>
</dbReference>
<evidence type="ECO:0000259" key="3">
    <source>
        <dbReference type="PROSITE" id="PS51192"/>
    </source>
</evidence>
<dbReference type="GO" id="GO:0005524">
    <property type="term" value="F:ATP binding"/>
    <property type="evidence" value="ECO:0007669"/>
    <property type="project" value="UniProtKB-KW"/>
</dbReference>
<dbReference type="PROSITE" id="PS51192">
    <property type="entry name" value="HELICASE_ATP_BIND_1"/>
    <property type="match status" value="1"/>
</dbReference>
<keyword evidence="5" id="KW-0378">Hydrolase</keyword>
<dbReference type="Gene3D" id="3.40.50.300">
    <property type="entry name" value="P-loop containing nucleotide triphosphate hydrolases"/>
    <property type="match status" value="2"/>
</dbReference>
<keyword evidence="6" id="KW-1185">Reference proteome</keyword>
<evidence type="ECO:0000259" key="4">
    <source>
        <dbReference type="PROSITE" id="PS51194"/>
    </source>
</evidence>
<dbReference type="OrthoDB" id="9763310at2"/>
<feature type="domain" description="Helicase ATP-binding" evidence="3">
    <location>
        <begin position="476"/>
        <end position="658"/>
    </location>
</feature>
<dbReference type="GO" id="GO:0005694">
    <property type="term" value="C:chromosome"/>
    <property type="evidence" value="ECO:0007669"/>
    <property type="project" value="TreeGrafter"/>
</dbReference>
<accession>A0A1H6AT08</accession>
<dbReference type="GO" id="GO:0005737">
    <property type="term" value="C:cytoplasm"/>
    <property type="evidence" value="ECO:0007669"/>
    <property type="project" value="TreeGrafter"/>
</dbReference>
<dbReference type="Pfam" id="PF00271">
    <property type="entry name" value="Helicase_C"/>
    <property type="match status" value="1"/>
</dbReference>
<dbReference type="SUPFAM" id="SSF52540">
    <property type="entry name" value="P-loop containing nucleoside triphosphate hydrolases"/>
    <property type="match status" value="1"/>
</dbReference>
<dbReference type="SMART" id="SM00490">
    <property type="entry name" value="HELICc"/>
    <property type="match status" value="1"/>
</dbReference>
<dbReference type="InterPro" id="IPR027417">
    <property type="entry name" value="P-loop_NTPase"/>
</dbReference>
<dbReference type="GO" id="GO:0003676">
    <property type="term" value="F:nucleic acid binding"/>
    <property type="evidence" value="ECO:0007669"/>
    <property type="project" value="InterPro"/>
</dbReference>